<keyword evidence="4" id="KW-0862">Zinc</keyword>
<dbReference type="PANTHER" id="PTHR30096">
    <property type="entry name" value="4,5-DOPA DIOXYGENASE EXTRADIOL-LIKE PROTEIN"/>
    <property type="match status" value="1"/>
</dbReference>
<evidence type="ECO:0000259" key="6">
    <source>
        <dbReference type="Pfam" id="PF02900"/>
    </source>
</evidence>
<dbReference type="SUPFAM" id="SSF53213">
    <property type="entry name" value="LigB-like"/>
    <property type="match status" value="1"/>
</dbReference>
<evidence type="ECO:0000313" key="7">
    <source>
        <dbReference type="EMBL" id="MFC0223540.1"/>
    </source>
</evidence>
<feature type="domain" description="Extradiol ring-cleavage dioxygenase class III enzyme subunit B" evidence="6">
    <location>
        <begin position="30"/>
        <end position="237"/>
    </location>
</feature>
<dbReference type="InterPro" id="IPR004183">
    <property type="entry name" value="Xdiol_dOase_suB"/>
</dbReference>
<proteinExistence type="inferred from homology"/>
<dbReference type="Proteomes" id="UP001589698">
    <property type="component" value="Unassembled WGS sequence"/>
</dbReference>
<dbReference type="RefSeq" id="WP_378519282.1">
    <property type="nucleotide sequence ID" value="NZ_CBCSDI010000004.1"/>
</dbReference>
<name>A0ABV6E3G5_9ACTN</name>
<keyword evidence="7" id="KW-0223">Dioxygenase</keyword>
<evidence type="ECO:0000256" key="2">
    <source>
        <dbReference type="ARBA" id="ARBA00007581"/>
    </source>
</evidence>
<evidence type="ECO:0000256" key="3">
    <source>
        <dbReference type="ARBA" id="ARBA00022723"/>
    </source>
</evidence>
<keyword evidence="3" id="KW-0479">Metal-binding</keyword>
<evidence type="ECO:0000256" key="1">
    <source>
        <dbReference type="ARBA" id="ARBA00001947"/>
    </source>
</evidence>
<evidence type="ECO:0000256" key="5">
    <source>
        <dbReference type="ARBA" id="ARBA00023002"/>
    </source>
</evidence>
<sequence>MTDATAAPMPALYIGHGAPPLLDDPTWSGQLAAWAKDLPRPQAILIVSAHWESAPVSLSASGAPLVYDFGGFAPKYYQMTYETPDATALAQRVAAMMPSTEPVHQHVSRGLDHGAWVPLKIMYPGADIPVLQMSLPTDDPARLMKLGERLRPLREEGVLIIGSGFLTHGLPFLEEFRIDAAAPGWSVDFDLWAADALARGDVDLLSDYRAKAPGMPYAHPTVEHYTPLFVTLGAATAADTPGTQVIDGYWMGLSKRSLQVA</sequence>
<reference evidence="7 8" key="1">
    <citation type="submission" date="2024-09" db="EMBL/GenBank/DDBJ databases">
        <authorList>
            <person name="Sun Q."/>
            <person name="Mori K."/>
        </authorList>
    </citation>
    <scope>NUCLEOTIDE SEQUENCE [LARGE SCALE GENOMIC DNA]</scope>
    <source>
        <strain evidence="7 8">CCM 8654</strain>
    </source>
</reference>
<dbReference type="InterPro" id="IPR014436">
    <property type="entry name" value="Extradiol_dOase_DODA"/>
</dbReference>
<dbReference type="CDD" id="cd07363">
    <property type="entry name" value="45_DOPA_Dioxygenase"/>
    <property type="match status" value="1"/>
</dbReference>
<dbReference type="Gene3D" id="3.40.830.10">
    <property type="entry name" value="LigB-like"/>
    <property type="match status" value="1"/>
</dbReference>
<dbReference type="PIRSF" id="PIRSF006157">
    <property type="entry name" value="Doxgns_DODA"/>
    <property type="match status" value="1"/>
</dbReference>
<dbReference type="EMBL" id="JBHLXH010000001">
    <property type="protein sequence ID" value="MFC0223540.1"/>
    <property type="molecule type" value="Genomic_DNA"/>
</dbReference>
<keyword evidence="8" id="KW-1185">Reference proteome</keyword>
<comment type="caution">
    <text evidence="7">The sequence shown here is derived from an EMBL/GenBank/DDBJ whole genome shotgun (WGS) entry which is preliminary data.</text>
</comment>
<dbReference type="PANTHER" id="PTHR30096:SF0">
    <property type="entry name" value="4,5-DOPA DIOXYGENASE EXTRADIOL-LIKE PROTEIN"/>
    <property type="match status" value="1"/>
</dbReference>
<dbReference type="Pfam" id="PF02900">
    <property type="entry name" value="LigB"/>
    <property type="match status" value="1"/>
</dbReference>
<comment type="similarity">
    <text evidence="2">Belongs to the DODA-type extradiol aromatic ring-opening dioxygenase family.</text>
</comment>
<keyword evidence="5" id="KW-0560">Oxidoreductase</keyword>
<dbReference type="GO" id="GO:0051213">
    <property type="term" value="F:dioxygenase activity"/>
    <property type="evidence" value="ECO:0007669"/>
    <property type="project" value="UniProtKB-KW"/>
</dbReference>
<organism evidence="7 8">
    <name type="scientific">Nocardioides zeicaulis</name>
    <dbReference type="NCBI Taxonomy" id="1776857"/>
    <lineage>
        <taxon>Bacteria</taxon>
        <taxon>Bacillati</taxon>
        <taxon>Actinomycetota</taxon>
        <taxon>Actinomycetes</taxon>
        <taxon>Propionibacteriales</taxon>
        <taxon>Nocardioidaceae</taxon>
        <taxon>Nocardioides</taxon>
    </lineage>
</organism>
<comment type="cofactor">
    <cofactor evidence="1">
        <name>Zn(2+)</name>
        <dbReference type="ChEBI" id="CHEBI:29105"/>
    </cofactor>
</comment>
<evidence type="ECO:0000256" key="4">
    <source>
        <dbReference type="ARBA" id="ARBA00022833"/>
    </source>
</evidence>
<accession>A0ABV6E3G5</accession>
<gene>
    <name evidence="7" type="ORF">ACFFJG_13715</name>
</gene>
<evidence type="ECO:0000313" key="8">
    <source>
        <dbReference type="Proteomes" id="UP001589698"/>
    </source>
</evidence>
<protein>
    <submittedName>
        <fullName evidence="7">Dioxygenase</fullName>
    </submittedName>
</protein>